<dbReference type="PANTHER" id="PTHR11999">
    <property type="entry name" value="GROUP II PYRIDOXAL-5-PHOSPHATE DECARBOXYLASE"/>
    <property type="match status" value="1"/>
</dbReference>
<keyword evidence="3 5" id="KW-0663">Pyridoxal phosphate</keyword>
<keyword evidence="4 6" id="KW-0456">Lyase</keyword>
<evidence type="ECO:0000256" key="6">
    <source>
        <dbReference type="RuleBase" id="RU000382"/>
    </source>
</evidence>
<proteinExistence type="inferred from homology"/>
<dbReference type="AlphaFoldDB" id="G6XI97"/>
<organism evidence="7 8">
    <name type="scientific">Gluconobacter morbifer G707</name>
    <dbReference type="NCBI Taxonomy" id="1088869"/>
    <lineage>
        <taxon>Bacteria</taxon>
        <taxon>Pseudomonadati</taxon>
        <taxon>Pseudomonadota</taxon>
        <taxon>Alphaproteobacteria</taxon>
        <taxon>Acetobacterales</taxon>
        <taxon>Acetobacteraceae</taxon>
        <taxon>Gluconobacter</taxon>
    </lineage>
</organism>
<evidence type="ECO:0000256" key="5">
    <source>
        <dbReference type="PIRSR" id="PIRSR602129-50"/>
    </source>
</evidence>
<gene>
    <name evidence="7" type="ORF">GMO_13070</name>
</gene>
<dbReference type="SUPFAM" id="SSF53383">
    <property type="entry name" value="PLP-dependent transferases"/>
    <property type="match status" value="1"/>
</dbReference>
<dbReference type="PATRIC" id="fig|1088869.3.peg.1309"/>
<name>G6XI97_9PROT</name>
<evidence type="ECO:0000313" key="8">
    <source>
        <dbReference type="Proteomes" id="UP000004949"/>
    </source>
</evidence>
<dbReference type="EMBL" id="AGQV01000002">
    <property type="protein sequence ID" value="EHH68537.1"/>
    <property type="molecule type" value="Genomic_DNA"/>
</dbReference>
<evidence type="ECO:0000313" key="7">
    <source>
        <dbReference type="EMBL" id="EHH68537.1"/>
    </source>
</evidence>
<evidence type="ECO:0000256" key="3">
    <source>
        <dbReference type="ARBA" id="ARBA00022898"/>
    </source>
</evidence>
<reference evidence="7 8" key="1">
    <citation type="submission" date="2011-10" db="EMBL/GenBank/DDBJ databases">
        <title>Genome sequence of Gluconobacter morbifer G707, isolated from Drosophila gut.</title>
        <authorList>
            <person name="Lee W.-J."/>
            <person name="Kim E.-K."/>
        </authorList>
    </citation>
    <scope>NUCLEOTIDE SEQUENCE [LARGE SCALE GENOMIC DNA]</scope>
    <source>
        <strain evidence="7 8">G707</strain>
    </source>
</reference>
<dbReference type="eggNOG" id="COG0076">
    <property type="taxonomic scope" value="Bacteria"/>
</dbReference>
<dbReference type="InterPro" id="IPR002129">
    <property type="entry name" value="PyrdxlP-dep_de-COase"/>
</dbReference>
<evidence type="ECO:0000256" key="4">
    <source>
        <dbReference type="ARBA" id="ARBA00023239"/>
    </source>
</evidence>
<dbReference type="PRINTS" id="PR00800">
    <property type="entry name" value="YHDCRBOXLASE"/>
</dbReference>
<evidence type="ECO:0000256" key="1">
    <source>
        <dbReference type="ARBA" id="ARBA00001933"/>
    </source>
</evidence>
<dbReference type="InterPro" id="IPR015424">
    <property type="entry name" value="PyrdxlP-dep_Trfase"/>
</dbReference>
<dbReference type="Gene3D" id="3.90.1150.170">
    <property type="match status" value="2"/>
</dbReference>
<comment type="caution">
    <text evidence="7">The sequence shown here is derived from an EMBL/GenBank/DDBJ whole genome shotgun (WGS) entry which is preliminary data.</text>
</comment>
<dbReference type="InterPro" id="IPR015421">
    <property type="entry name" value="PyrdxlP-dep_Trfase_major"/>
</dbReference>
<dbReference type="STRING" id="1088869.GMO_13070"/>
<dbReference type="Proteomes" id="UP000004949">
    <property type="component" value="Unassembled WGS sequence"/>
</dbReference>
<comment type="similarity">
    <text evidence="6">Belongs to the group II decarboxylase family.</text>
</comment>
<dbReference type="Pfam" id="PF00282">
    <property type="entry name" value="Pyridoxal_deC"/>
    <property type="match status" value="1"/>
</dbReference>
<sequence length="496" mass="53342">MTSASVVCIAACDGFLDEGNFSMAGLDPKDWSGIRAMGHRMLDEVFDRMETMGQGPVWRPMPQEARDALRQDLPADGQSLEALYSSFSENVVPYGNGNTHPCFMGWVHGAGTPVGMLAEMLAGGLNANCGGRSHAANEVERNVIRWALQMVGMPENGSGVLVTGSSMANFIGVITASRAHDPALRQEGVGNQTMVGYAATTAHGCLPRAFDMAGFGSNALRRVPVDADHRMDVAALRSMIETDLKAGLTPFMVAATAGTVDCGAIDDLAAIEKTARDFGLWFHVDAAFGALACLSPRFRPRLAGIENADSLAFDFHKWAQVPYDAGCVLVRDRTLHAAAFAQSLDYLTREKRGLASDAPWFCDFGPDLSRGFRALKVWMTLGHYGADRLGEMVEGCCAIARHLAQRVTETQGLVLLAPVTLNIVCFGVEGLSDTETSELVQDLHESGIAAPSTTRINGRLAIRAAIVNHRTETVHVDRMLDAVIDFAARRLDGTVR</sequence>
<keyword evidence="2" id="KW-0210">Decarboxylase</keyword>
<dbReference type="PANTHER" id="PTHR11999:SF70">
    <property type="entry name" value="MIP05841P"/>
    <property type="match status" value="1"/>
</dbReference>
<dbReference type="GO" id="GO:0006520">
    <property type="term" value="P:amino acid metabolic process"/>
    <property type="evidence" value="ECO:0007669"/>
    <property type="project" value="InterPro"/>
</dbReference>
<accession>G6XI97</accession>
<evidence type="ECO:0000256" key="2">
    <source>
        <dbReference type="ARBA" id="ARBA00022793"/>
    </source>
</evidence>
<comment type="cofactor">
    <cofactor evidence="1 5 6">
        <name>pyridoxal 5'-phosphate</name>
        <dbReference type="ChEBI" id="CHEBI:597326"/>
    </cofactor>
</comment>
<dbReference type="GO" id="GO:0030170">
    <property type="term" value="F:pyridoxal phosphate binding"/>
    <property type="evidence" value="ECO:0007669"/>
    <property type="project" value="InterPro"/>
</dbReference>
<dbReference type="GO" id="GO:0019752">
    <property type="term" value="P:carboxylic acid metabolic process"/>
    <property type="evidence" value="ECO:0007669"/>
    <property type="project" value="InterPro"/>
</dbReference>
<keyword evidence="8" id="KW-1185">Reference proteome</keyword>
<protein>
    <submittedName>
        <fullName evidence="7">Aromatic-L-amino-acid decarboxylase</fullName>
    </submittedName>
</protein>
<dbReference type="InterPro" id="IPR010977">
    <property type="entry name" value="Aromatic_deC"/>
</dbReference>
<dbReference type="GO" id="GO:0016831">
    <property type="term" value="F:carboxy-lyase activity"/>
    <property type="evidence" value="ECO:0007669"/>
    <property type="project" value="UniProtKB-KW"/>
</dbReference>
<feature type="modified residue" description="N6-(pyridoxal phosphate)lysine" evidence="5">
    <location>
        <position position="317"/>
    </location>
</feature>
<dbReference type="Gene3D" id="3.40.640.10">
    <property type="entry name" value="Type I PLP-dependent aspartate aminotransferase-like (Major domain)"/>
    <property type="match status" value="1"/>
</dbReference>